<dbReference type="EMBL" id="JACIIX010000024">
    <property type="protein sequence ID" value="MBB6212415.1"/>
    <property type="molecule type" value="Genomic_DNA"/>
</dbReference>
<sequence length="130" mass="14242">MPSRKPFAKVLLDPKDEARLNELCAQSRLSRSQVFKRLLHNLPLPSKGTFEGWDAITDLMKINADQARLGNLLKLALAEVDVPADLLTQIRALSGEIAETQALLKDTAVTLRGQLQPRRKSGGLGGDDNT</sequence>
<evidence type="ECO:0000313" key="2">
    <source>
        <dbReference type="Proteomes" id="UP000544872"/>
    </source>
</evidence>
<name>A0A7X0DNW3_NOVIT</name>
<organism evidence="1 2">
    <name type="scientific">Novispirillum itersonii</name>
    <name type="common">Aquaspirillum itersonii</name>
    <dbReference type="NCBI Taxonomy" id="189"/>
    <lineage>
        <taxon>Bacteria</taxon>
        <taxon>Pseudomonadati</taxon>
        <taxon>Pseudomonadota</taxon>
        <taxon>Alphaproteobacteria</taxon>
        <taxon>Rhodospirillales</taxon>
        <taxon>Novispirillaceae</taxon>
        <taxon>Novispirillum</taxon>
    </lineage>
</organism>
<dbReference type="RefSeq" id="WP_184266416.1">
    <property type="nucleotide sequence ID" value="NZ_JACIIX010000024.1"/>
</dbReference>
<reference evidence="1 2" key="1">
    <citation type="submission" date="2020-08" db="EMBL/GenBank/DDBJ databases">
        <title>Genomic Encyclopedia of Type Strains, Phase IV (KMG-IV): sequencing the most valuable type-strain genomes for metagenomic binning, comparative biology and taxonomic classification.</title>
        <authorList>
            <person name="Goeker M."/>
        </authorList>
    </citation>
    <scope>NUCLEOTIDE SEQUENCE [LARGE SCALE GENOMIC DNA]</scope>
    <source>
        <strain evidence="1 2">DSM 11590</strain>
    </source>
</reference>
<evidence type="ECO:0000313" key="1">
    <source>
        <dbReference type="EMBL" id="MBB6212415.1"/>
    </source>
</evidence>
<dbReference type="AlphaFoldDB" id="A0A7X0DNW3"/>
<protein>
    <submittedName>
        <fullName evidence="1">Uncharacterized protein</fullName>
    </submittedName>
</protein>
<proteinExistence type="predicted"/>
<gene>
    <name evidence="1" type="ORF">FHS48_003869</name>
</gene>
<accession>A0A7X0DNW3</accession>
<comment type="caution">
    <text evidence="1">The sequence shown here is derived from an EMBL/GenBank/DDBJ whole genome shotgun (WGS) entry which is preliminary data.</text>
</comment>
<dbReference type="Proteomes" id="UP000544872">
    <property type="component" value="Unassembled WGS sequence"/>
</dbReference>
<keyword evidence="2" id="KW-1185">Reference proteome</keyword>